<keyword evidence="6 8" id="KW-0139">CF(1)</keyword>
<evidence type="ECO:0000313" key="10">
    <source>
        <dbReference type="Proteomes" id="UP000010116"/>
    </source>
</evidence>
<comment type="function">
    <text evidence="8">F(1)F(0) ATP synthase produces ATP from ADP in the presence of a proton or sodium gradient. F-type ATPases consist of two structural domains, F(1) containing the extramembraneous catalytic core and F(0) containing the membrane proton channel, linked together by a central stalk and a peripheral stalk. During catalysis, ATP synthesis in the catalytic domain of F(1) is coupled via a rotary mechanism of the central stalk subunits to proton translocation.</text>
</comment>
<evidence type="ECO:0000256" key="4">
    <source>
        <dbReference type="ARBA" id="ARBA00023065"/>
    </source>
</evidence>
<keyword evidence="2 8" id="KW-0813">Transport</keyword>
<dbReference type="GO" id="GO:0046933">
    <property type="term" value="F:proton-transporting ATP synthase activity, rotational mechanism"/>
    <property type="evidence" value="ECO:0007669"/>
    <property type="project" value="UniProtKB-UniRule"/>
</dbReference>
<dbReference type="HAMAP" id="MF_01416">
    <property type="entry name" value="ATP_synth_delta_bact"/>
    <property type="match status" value="1"/>
</dbReference>
<dbReference type="AlphaFoldDB" id="J4V3F5"/>
<evidence type="ECO:0000313" key="9">
    <source>
        <dbReference type="EMBL" id="EJP73067.1"/>
    </source>
</evidence>
<dbReference type="GO" id="GO:0016787">
    <property type="term" value="F:hydrolase activity"/>
    <property type="evidence" value="ECO:0007669"/>
    <property type="project" value="UniProtKB-KW"/>
</dbReference>
<sequence length="178" mass="19633">MIDQAPLARPYGKALFEAALEAKDLEGTHSAIQELSNVSETTEVAAYIDEPTHTKKEIANKLVEILGDSLNDLTKKLLNVLAENKRLNLISNISIIYTELLEKHNQQTNVSVSVATDVSDETKEYLLTKLKKSYGDNASIDFIKDPSIMGGLSVMVGDESLDLSIKGRVKKLINQLNF</sequence>
<dbReference type="InterPro" id="IPR000711">
    <property type="entry name" value="ATPase_OSCP/dsu"/>
</dbReference>
<comment type="function">
    <text evidence="8">This protein is part of the stalk that links CF(0) to CF(1). It either transmits conformational changes from CF(0) to CF(1) or is implicated in proton conduction.</text>
</comment>
<dbReference type="NCBIfam" id="NF004402">
    <property type="entry name" value="PRK05758.2-2"/>
    <property type="match status" value="1"/>
</dbReference>
<proteinExistence type="inferred from homology"/>
<evidence type="ECO:0000256" key="5">
    <source>
        <dbReference type="ARBA" id="ARBA00023136"/>
    </source>
</evidence>
<accession>J4V3F5</accession>
<organism evidence="9 10">
    <name type="scientific">SAR86 cluster bacterium SAR86B</name>
    <dbReference type="NCBI Taxonomy" id="1123867"/>
    <lineage>
        <taxon>Bacteria</taxon>
        <taxon>Pseudomonadati</taxon>
        <taxon>Pseudomonadota</taxon>
        <taxon>Gammaproteobacteria</taxon>
        <taxon>SAR86 cluster</taxon>
    </lineage>
</organism>
<evidence type="ECO:0000256" key="7">
    <source>
        <dbReference type="ARBA" id="ARBA00023310"/>
    </source>
</evidence>
<reference evidence="9 10" key="1">
    <citation type="journal article" date="2012" name="ISME J.">
        <title>Genomic insights to SAR86, an abundant and uncultivated marine bacterial lineage.</title>
        <authorList>
            <person name="Dupont C.L."/>
            <person name="Rusch D.B."/>
            <person name="Yooseph S."/>
            <person name="Lombardo M.J."/>
            <person name="Richter R.A."/>
            <person name="Valas R."/>
            <person name="Novotny M."/>
            <person name="Yee-Greenbaum J."/>
            <person name="Selengut J.D."/>
            <person name="Haft D.H."/>
            <person name="Halpern A.L."/>
            <person name="Lasken R.S."/>
            <person name="Nealson K."/>
            <person name="Friedman R."/>
            <person name="Venter J.C."/>
        </authorList>
    </citation>
    <scope>NUCLEOTIDE SEQUENCE [LARGE SCALE GENOMIC DNA]</scope>
</reference>
<dbReference type="NCBIfam" id="TIGR01145">
    <property type="entry name" value="ATP_synt_delta"/>
    <property type="match status" value="1"/>
</dbReference>
<dbReference type="SUPFAM" id="SSF47928">
    <property type="entry name" value="N-terminal domain of the delta subunit of the F1F0-ATP synthase"/>
    <property type="match status" value="1"/>
</dbReference>
<keyword evidence="8" id="KW-1003">Cell membrane</keyword>
<keyword evidence="5 8" id="KW-0472">Membrane</keyword>
<dbReference type="GO" id="GO:0045259">
    <property type="term" value="C:proton-transporting ATP synthase complex"/>
    <property type="evidence" value="ECO:0007669"/>
    <property type="project" value="UniProtKB-KW"/>
</dbReference>
<name>J4V3F5_9GAMM</name>
<evidence type="ECO:0000256" key="1">
    <source>
        <dbReference type="ARBA" id="ARBA00004370"/>
    </source>
</evidence>
<dbReference type="HOGENOM" id="CLU_085114_4_1_6"/>
<keyword evidence="3 8" id="KW-0375">Hydrogen ion transport</keyword>
<evidence type="ECO:0000256" key="8">
    <source>
        <dbReference type="HAMAP-Rule" id="MF_01416"/>
    </source>
</evidence>
<protein>
    <recommendedName>
        <fullName evidence="8">ATP synthase subunit delta</fullName>
    </recommendedName>
    <alternativeName>
        <fullName evidence="8">ATP synthase F(1) sector subunit delta</fullName>
    </alternativeName>
    <alternativeName>
        <fullName evidence="8">F-type ATPase subunit delta</fullName>
        <shortName evidence="8">F-ATPase subunit delta</shortName>
    </alternativeName>
</protein>
<keyword evidence="4 8" id="KW-0406">Ion transport</keyword>
<keyword evidence="9" id="KW-0378">Hydrolase</keyword>
<dbReference type="PANTHER" id="PTHR11910">
    <property type="entry name" value="ATP SYNTHASE DELTA CHAIN"/>
    <property type="match status" value="1"/>
</dbReference>
<evidence type="ECO:0000256" key="2">
    <source>
        <dbReference type="ARBA" id="ARBA00022448"/>
    </source>
</evidence>
<evidence type="ECO:0000256" key="6">
    <source>
        <dbReference type="ARBA" id="ARBA00023196"/>
    </source>
</evidence>
<dbReference type="Proteomes" id="UP000010116">
    <property type="component" value="Unassembled WGS sequence"/>
</dbReference>
<evidence type="ECO:0000256" key="3">
    <source>
        <dbReference type="ARBA" id="ARBA00022781"/>
    </source>
</evidence>
<keyword evidence="7 8" id="KW-0066">ATP synthesis</keyword>
<dbReference type="EMBL" id="JH611183">
    <property type="protein sequence ID" value="EJP73067.1"/>
    <property type="molecule type" value="Genomic_DNA"/>
</dbReference>
<dbReference type="PRINTS" id="PR00125">
    <property type="entry name" value="ATPASEDELTA"/>
</dbReference>
<comment type="similarity">
    <text evidence="8">Belongs to the ATPase delta chain family.</text>
</comment>
<comment type="subcellular location">
    <subcellularLocation>
        <location evidence="8">Cell membrane</location>
        <topology evidence="8">Peripheral membrane protein</topology>
    </subcellularLocation>
    <subcellularLocation>
        <location evidence="1">Membrane</location>
    </subcellularLocation>
</comment>
<dbReference type="InterPro" id="IPR026015">
    <property type="entry name" value="ATP_synth_OSCP/delta_N_sf"/>
</dbReference>
<dbReference type="Pfam" id="PF00213">
    <property type="entry name" value="OSCP"/>
    <property type="match status" value="1"/>
</dbReference>
<dbReference type="Gene3D" id="1.10.520.20">
    <property type="entry name" value="N-terminal domain of the delta subunit of the F1F0-ATP synthase"/>
    <property type="match status" value="1"/>
</dbReference>
<dbReference type="GO" id="GO:0005886">
    <property type="term" value="C:plasma membrane"/>
    <property type="evidence" value="ECO:0007669"/>
    <property type="project" value="UniProtKB-SubCell"/>
</dbReference>
<gene>
    <name evidence="8 9" type="primary">atpH</name>
    <name evidence="9" type="ORF">NT02SARS_1389</name>
</gene>